<evidence type="ECO:0000313" key="1">
    <source>
        <dbReference type="EMBL" id="KKN38485.1"/>
    </source>
</evidence>
<proteinExistence type="predicted"/>
<name>A0A0F9Q3F7_9ZZZZ</name>
<protein>
    <submittedName>
        <fullName evidence="1">Uncharacterized protein</fullName>
    </submittedName>
</protein>
<gene>
    <name evidence="1" type="ORF">LCGC14_0752890</name>
</gene>
<dbReference type="AlphaFoldDB" id="A0A0F9Q3F7"/>
<organism evidence="1">
    <name type="scientific">marine sediment metagenome</name>
    <dbReference type="NCBI Taxonomy" id="412755"/>
    <lineage>
        <taxon>unclassified sequences</taxon>
        <taxon>metagenomes</taxon>
        <taxon>ecological metagenomes</taxon>
    </lineage>
</organism>
<accession>A0A0F9Q3F7</accession>
<comment type="caution">
    <text evidence="1">The sequence shown here is derived from an EMBL/GenBank/DDBJ whole genome shotgun (WGS) entry which is preliminary data.</text>
</comment>
<sequence>MFKWIDRLAPFFIALLLVAAICCCSYALIEMVSSLTIIDCNTIK</sequence>
<reference evidence="1" key="1">
    <citation type="journal article" date="2015" name="Nature">
        <title>Complex archaea that bridge the gap between prokaryotes and eukaryotes.</title>
        <authorList>
            <person name="Spang A."/>
            <person name="Saw J.H."/>
            <person name="Jorgensen S.L."/>
            <person name="Zaremba-Niedzwiedzka K."/>
            <person name="Martijn J."/>
            <person name="Lind A.E."/>
            <person name="van Eijk R."/>
            <person name="Schleper C."/>
            <person name="Guy L."/>
            <person name="Ettema T.J."/>
        </authorList>
    </citation>
    <scope>NUCLEOTIDE SEQUENCE</scope>
</reference>
<dbReference type="EMBL" id="LAZR01001824">
    <property type="protein sequence ID" value="KKN38485.1"/>
    <property type="molecule type" value="Genomic_DNA"/>
</dbReference>